<dbReference type="EMBL" id="AOIP01000031">
    <property type="protein sequence ID" value="ELZ04303.1"/>
    <property type="molecule type" value="Genomic_DNA"/>
</dbReference>
<dbReference type="Proteomes" id="UP000011591">
    <property type="component" value="Unassembled WGS sequence"/>
</dbReference>
<gene>
    <name evidence="2" type="ORF">C480_12351</name>
</gene>
<evidence type="ECO:0000313" key="3">
    <source>
        <dbReference type="Proteomes" id="UP000011591"/>
    </source>
</evidence>
<proteinExistence type="predicted"/>
<protein>
    <submittedName>
        <fullName evidence="2">Uncharacterized protein</fullName>
    </submittedName>
</protein>
<comment type="caution">
    <text evidence="2">The sequence shown here is derived from an EMBL/GenBank/DDBJ whole genome shotgun (WGS) entry which is preliminary data.</text>
</comment>
<keyword evidence="3" id="KW-1185">Reference proteome</keyword>
<dbReference type="OrthoDB" id="257177at2157"/>
<evidence type="ECO:0000256" key="1">
    <source>
        <dbReference type="SAM" id="MobiDB-lite"/>
    </source>
</evidence>
<evidence type="ECO:0000313" key="2">
    <source>
        <dbReference type="EMBL" id="ELZ04303.1"/>
    </source>
</evidence>
<name>M0B239_9EURY</name>
<feature type="region of interest" description="Disordered" evidence="1">
    <location>
        <begin position="1"/>
        <end position="22"/>
    </location>
</feature>
<dbReference type="PATRIC" id="fig|1227491.4.peg.2539"/>
<reference evidence="2 3" key="1">
    <citation type="journal article" date="2014" name="PLoS Genet.">
        <title>Phylogenetically driven sequencing of extremely halophilic archaea reveals strategies for static and dynamic osmo-response.</title>
        <authorList>
            <person name="Becker E.A."/>
            <person name="Seitzer P.M."/>
            <person name="Tritt A."/>
            <person name="Larsen D."/>
            <person name="Krusor M."/>
            <person name="Yao A.I."/>
            <person name="Wu D."/>
            <person name="Madern D."/>
            <person name="Eisen J.A."/>
            <person name="Darling A.E."/>
            <person name="Facciotti M.T."/>
        </authorList>
    </citation>
    <scope>NUCLEOTIDE SEQUENCE [LARGE SCALE GENOMIC DNA]</scope>
    <source>
        <strain evidence="2 3">DSM 13077</strain>
    </source>
</reference>
<dbReference type="RefSeq" id="WP_006665916.1">
    <property type="nucleotide sequence ID" value="NZ_AOIP01000031.1"/>
</dbReference>
<organism evidence="2 3">
    <name type="scientific">Natrialba aegyptia DSM 13077</name>
    <dbReference type="NCBI Taxonomy" id="1227491"/>
    <lineage>
        <taxon>Archaea</taxon>
        <taxon>Methanobacteriati</taxon>
        <taxon>Methanobacteriota</taxon>
        <taxon>Stenosarchaea group</taxon>
        <taxon>Halobacteria</taxon>
        <taxon>Halobacteriales</taxon>
        <taxon>Natrialbaceae</taxon>
        <taxon>Natrialba</taxon>
    </lineage>
</organism>
<sequence>MSKESSPNSSGDAEDHESGTQKVAAVCSECGTAYAAEKWPDGKILLIGQRTGCQCGATSFVELDDEDEEFPPQPNAE</sequence>
<accession>M0B239</accession>
<feature type="compositionally biased region" description="Polar residues" evidence="1">
    <location>
        <begin position="1"/>
        <end position="11"/>
    </location>
</feature>
<dbReference type="AlphaFoldDB" id="M0B239"/>